<sequence>MTEVSVIIPTNRIDRWLDDAIESVLASRGVEVVLVVVLDGIPVDESRPWADDPRVEIVPLPENVGQTVAMNTGVRASRTSYVARLDSDDLVDPDRLALQADHLDRHPDSPAVGSAVIRIDEHSRVTGEVALPTGDDIRPTLLLSNTVAHSSLLFRRSAFDAVGGYDERLRQMEDYDFILRIARSGPIANLPRPLIRYRVHSGQTSRGATPRGRHIDAVSRGRLELARSIGASPVLTRVKLSAWRALQFLRYHRLVRPGHER</sequence>
<dbReference type="InterPro" id="IPR050834">
    <property type="entry name" value="Glycosyltransf_2"/>
</dbReference>
<protein>
    <submittedName>
        <fullName evidence="2">Glycosyltransferase</fullName>
        <ecNumber evidence="2">2.4.-.-</ecNumber>
    </submittedName>
</protein>
<organism evidence="2 3">
    <name type="scientific">Agromyces larvae</name>
    <dbReference type="NCBI Taxonomy" id="2929802"/>
    <lineage>
        <taxon>Bacteria</taxon>
        <taxon>Bacillati</taxon>
        <taxon>Actinomycetota</taxon>
        <taxon>Actinomycetes</taxon>
        <taxon>Micrococcales</taxon>
        <taxon>Microbacteriaceae</taxon>
        <taxon>Agromyces</taxon>
    </lineage>
</organism>
<dbReference type="InterPro" id="IPR029044">
    <property type="entry name" value="Nucleotide-diphossugar_trans"/>
</dbReference>
<dbReference type="PANTHER" id="PTHR43685:SF11">
    <property type="entry name" value="GLYCOSYLTRANSFERASE TAGX-RELATED"/>
    <property type="match status" value="1"/>
</dbReference>
<dbReference type="Pfam" id="PF00535">
    <property type="entry name" value="Glycos_transf_2"/>
    <property type="match status" value="1"/>
</dbReference>
<name>A0ABY4BZA1_9MICO</name>
<dbReference type="Gene3D" id="3.90.550.10">
    <property type="entry name" value="Spore Coat Polysaccharide Biosynthesis Protein SpsA, Chain A"/>
    <property type="match status" value="1"/>
</dbReference>
<dbReference type="PANTHER" id="PTHR43685">
    <property type="entry name" value="GLYCOSYLTRANSFERASE"/>
    <property type="match status" value="1"/>
</dbReference>
<dbReference type="Proteomes" id="UP000832097">
    <property type="component" value="Chromosome"/>
</dbReference>
<dbReference type="InterPro" id="IPR001173">
    <property type="entry name" value="Glyco_trans_2-like"/>
</dbReference>
<keyword evidence="2" id="KW-0808">Transferase</keyword>
<dbReference type="RefSeq" id="WP_243556347.1">
    <property type="nucleotide sequence ID" value="NZ_CP094528.1"/>
</dbReference>
<keyword evidence="3" id="KW-1185">Reference proteome</keyword>
<dbReference type="EMBL" id="CP094528">
    <property type="protein sequence ID" value="UOE44493.1"/>
    <property type="molecule type" value="Genomic_DNA"/>
</dbReference>
<evidence type="ECO:0000313" key="3">
    <source>
        <dbReference type="Proteomes" id="UP000832097"/>
    </source>
</evidence>
<feature type="domain" description="Glycosyltransferase 2-like" evidence="1">
    <location>
        <begin position="5"/>
        <end position="161"/>
    </location>
</feature>
<accession>A0ABY4BZA1</accession>
<reference evidence="2 3" key="1">
    <citation type="submission" date="2022-03" db="EMBL/GenBank/DDBJ databases">
        <title>Mucilaginibacter sp. isolated from the gut of Protaetia brevitarsis seulensis larvae.</title>
        <authorList>
            <person name="Won M."/>
            <person name="Kim S.-J."/>
            <person name="Kwon S.-W."/>
        </authorList>
    </citation>
    <scope>NUCLEOTIDE SEQUENCE [LARGE SCALE GENOMIC DNA]</scope>
    <source>
        <strain evidence="2 3">CFWR-12</strain>
    </source>
</reference>
<keyword evidence="2" id="KW-0328">Glycosyltransferase</keyword>
<dbReference type="GO" id="GO:0016757">
    <property type="term" value="F:glycosyltransferase activity"/>
    <property type="evidence" value="ECO:0007669"/>
    <property type="project" value="UniProtKB-KW"/>
</dbReference>
<dbReference type="SUPFAM" id="SSF53448">
    <property type="entry name" value="Nucleotide-diphospho-sugar transferases"/>
    <property type="match status" value="1"/>
</dbReference>
<gene>
    <name evidence="2" type="ORF">MTO99_01485</name>
</gene>
<dbReference type="EC" id="2.4.-.-" evidence="2"/>
<evidence type="ECO:0000259" key="1">
    <source>
        <dbReference type="Pfam" id="PF00535"/>
    </source>
</evidence>
<evidence type="ECO:0000313" key="2">
    <source>
        <dbReference type="EMBL" id="UOE44493.1"/>
    </source>
</evidence>
<proteinExistence type="predicted"/>